<dbReference type="Gene3D" id="3.30.1540.10">
    <property type="entry name" value="formyl-coa transferase, domain 3"/>
    <property type="match status" value="1"/>
</dbReference>
<name>M0ASI9_NATA1</name>
<feature type="region of interest" description="Disordered" evidence="2">
    <location>
        <begin position="352"/>
        <end position="395"/>
    </location>
</feature>
<evidence type="ECO:0000313" key="4">
    <source>
        <dbReference type="Proteomes" id="UP000011554"/>
    </source>
</evidence>
<dbReference type="SUPFAM" id="SSF89796">
    <property type="entry name" value="CoA-transferase family III (CaiB/BaiF)"/>
    <property type="match status" value="1"/>
</dbReference>
<dbReference type="NCBIfam" id="NF041294">
    <property type="entry name" value="Scnl_mescCoAtase"/>
    <property type="match status" value="1"/>
</dbReference>
<dbReference type="InterPro" id="IPR054905">
    <property type="entry name" value="Scnl_mescCoAtase"/>
</dbReference>
<dbReference type="PATRIC" id="fig|29540.5.peg.2409"/>
<dbReference type="InterPro" id="IPR003673">
    <property type="entry name" value="CoA-Trfase_fam_III"/>
</dbReference>
<dbReference type="InterPro" id="IPR050483">
    <property type="entry name" value="CoA-transferase_III_domain"/>
</dbReference>
<dbReference type="STRING" id="29540.C481_11904"/>
<evidence type="ECO:0000256" key="2">
    <source>
        <dbReference type="SAM" id="MobiDB-lite"/>
    </source>
</evidence>
<keyword evidence="4" id="KW-1185">Reference proteome</keyword>
<keyword evidence="1" id="KW-0808">Transferase</keyword>
<dbReference type="OrthoDB" id="28444at2157"/>
<proteinExistence type="predicted"/>
<evidence type="ECO:0000256" key="1">
    <source>
        <dbReference type="ARBA" id="ARBA00022679"/>
    </source>
</evidence>
<dbReference type="eggNOG" id="arCOG02304">
    <property type="taxonomic scope" value="Archaea"/>
</dbReference>
<protein>
    <submittedName>
        <fullName evidence="3">Bile acid-inducible L-carnitine dehydratase protein F</fullName>
    </submittedName>
</protein>
<comment type="caution">
    <text evidence="3">The sequence shown here is derived from an EMBL/GenBank/DDBJ whole genome shotgun (WGS) entry which is preliminary data.</text>
</comment>
<dbReference type="AlphaFoldDB" id="M0ASI9"/>
<sequence length="395" mass="43242">MGALSNLRVLDLTQVLAGPYCTMLLADMGADVVKIERPGGDLIRSNPPFVDDPNEEAYGGYFQSVNRGKRSIELDFADADDRADFRSLVEEADIVVENYRAGTMEKYDLGYETLTEFNPELIYSSIRGFGDPRTGETERQGQPSFDLIAQALGGVMEITGQEDGPPTKVGPGIGDLFTATLNCIGILAAVNHREQTGEGQYVDTGMYDSMISMTERAVYQQSYTGTPPTRQGNSHPTLFPYNAFETADGYAVIAAFGTNHWTEVCAAMDRADLADDYPTTADRLEHREFLRAELADWAADRTTDELVAELEGSVPVAPVQNTEDIFDDSHVHARDMLVPVDQPGTDEEVEIAGSPIKMTETPPEPRGRAPLLDEHRTEILGSTDERADAEQAADD</sequence>
<feature type="compositionally biased region" description="Basic and acidic residues" evidence="2">
    <location>
        <begin position="363"/>
        <end position="389"/>
    </location>
</feature>
<reference evidence="3 4" key="1">
    <citation type="journal article" date="2014" name="PLoS Genet.">
        <title>Phylogenetically driven sequencing of extremely halophilic archaea reveals strategies for static and dynamic osmo-response.</title>
        <authorList>
            <person name="Becker E.A."/>
            <person name="Seitzer P.M."/>
            <person name="Tritt A."/>
            <person name="Larsen D."/>
            <person name="Krusor M."/>
            <person name="Yao A.I."/>
            <person name="Wu D."/>
            <person name="Madern D."/>
            <person name="Eisen J.A."/>
            <person name="Darling A.E."/>
            <person name="Facciotti M.T."/>
        </authorList>
    </citation>
    <scope>NUCLEOTIDE SEQUENCE [LARGE SCALE GENOMIC DNA]</scope>
    <source>
        <strain evidence="3 4">DSM 12278</strain>
    </source>
</reference>
<dbReference type="Proteomes" id="UP000011554">
    <property type="component" value="Unassembled WGS sequence"/>
</dbReference>
<gene>
    <name evidence="3" type="ORF">C481_11904</name>
</gene>
<evidence type="ECO:0000313" key="3">
    <source>
        <dbReference type="EMBL" id="ELZ00349.1"/>
    </source>
</evidence>
<dbReference type="PANTHER" id="PTHR48207:SF3">
    <property type="entry name" value="SUCCINATE--HYDROXYMETHYLGLUTARATE COA-TRANSFERASE"/>
    <property type="match status" value="1"/>
</dbReference>
<dbReference type="InterPro" id="IPR044855">
    <property type="entry name" value="CoA-Trfase_III_dom3_sf"/>
</dbReference>
<dbReference type="Gene3D" id="3.40.50.10540">
    <property type="entry name" value="Crotonobetainyl-coa:carnitine coa-transferase, domain 1"/>
    <property type="match status" value="1"/>
</dbReference>
<organism evidence="3 4">
    <name type="scientific">Natrialba asiatica (strain ATCC 700177 / DSM 12278 / JCM 9576 / FERM P-10747 / NBRC 102637 / 172P1)</name>
    <dbReference type="NCBI Taxonomy" id="29540"/>
    <lineage>
        <taxon>Archaea</taxon>
        <taxon>Methanobacteriati</taxon>
        <taxon>Methanobacteriota</taxon>
        <taxon>Stenosarchaea group</taxon>
        <taxon>Halobacteria</taxon>
        <taxon>Halobacteriales</taxon>
        <taxon>Natrialbaceae</taxon>
        <taxon>Natrialba</taxon>
    </lineage>
</organism>
<dbReference type="Pfam" id="PF02515">
    <property type="entry name" value="CoA_transf_3"/>
    <property type="match status" value="1"/>
</dbReference>
<dbReference type="PANTHER" id="PTHR48207">
    <property type="entry name" value="SUCCINATE--HYDROXYMETHYLGLUTARATE COA-TRANSFERASE"/>
    <property type="match status" value="1"/>
</dbReference>
<dbReference type="RefSeq" id="WP_006109415.1">
    <property type="nucleotide sequence ID" value="NZ_AOIO01000030.1"/>
</dbReference>
<dbReference type="EMBL" id="AOIO01000030">
    <property type="protein sequence ID" value="ELZ00349.1"/>
    <property type="molecule type" value="Genomic_DNA"/>
</dbReference>
<dbReference type="InterPro" id="IPR023606">
    <property type="entry name" value="CoA-Trfase_III_dom_1_sf"/>
</dbReference>
<accession>M0ASI9</accession>
<dbReference type="GO" id="GO:0008410">
    <property type="term" value="F:CoA-transferase activity"/>
    <property type="evidence" value="ECO:0007669"/>
    <property type="project" value="TreeGrafter"/>
</dbReference>